<name>A0AA88TJI2_9TELE</name>
<reference evidence="1" key="1">
    <citation type="submission" date="2023-08" db="EMBL/GenBank/DDBJ databases">
        <title>Chromosome-level Genome Assembly of mud carp (Cirrhinus molitorella).</title>
        <authorList>
            <person name="Liu H."/>
        </authorList>
    </citation>
    <scope>NUCLEOTIDE SEQUENCE</scope>
    <source>
        <strain evidence="1">Prfri</strain>
        <tissue evidence="1">Muscle</tissue>
    </source>
</reference>
<keyword evidence="2" id="KW-1185">Reference proteome</keyword>
<comment type="caution">
    <text evidence="1">The sequence shown here is derived from an EMBL/GenBank/DDBJ whole genome shotgun (WGS) entry which is preliminary data.</text>
</comment>
<dbReference type="Proteomes" id="UP001187343">
    <property type="component" value="Unassembled WGS sequence"/>
</dbReference>
<gene>
    <name evidence="1" type="ORF">Q8A67_018982</name>
</gene>
<proteinExistence type="predicted"/>
<accession>A0AA88TJI2</accession>
<organism evidence="1 2">
    <name type="scientific">Cirrhinus molitorella</name>
    <name type="common">mud carp</name>
    <dbReference type="NCBI Taxonomy" id="172907"/>
    <lineage>
        <taxon>Eukaryota</taxon>
        <taxon>Metazoa</taxon>
        <taxon>Chordata</taxon>
        <taxon>Craniata</taxon>
        <taxon>Vertebrata</taxon>
        <taxon>Euteleostomi</taxon>
        <taxon>Actinopterygii</taxon>
        <taxon>Neopterygii</taxon>
        <taxon>Teleostei</taxon>
        <taxon>Ostariophysi</taxon>
        <taxon>Cypriniformes</taxon>
        <taxon>Cyprinidae</taxon>
        <taxon>Labeoninae</taxon>
        <taxon>Labeonini</taxon>
        <taxon>Cirrhinus</taxon>
    </lineage>
</organism>
<dbReference type="EMBL" id="JAUYZG010000018">
    <property type="protein sequence ID" value="KAK2881714.1"/>
    <property type="molecule type" value="Genomic_DNA"/>
</dbReference>
<evidence type="ECO:0000313" key="1">
    <source>
        <dbReference type="EMBL" id="KAK2881714.1"/>
    </source>
</evidence>
<protein>
    <submittedName>
        <fullName evidence="1">Uncharacterized protein</fullName>
    </submittedName>
</protein>
<sequence length="103" mass="11599">MKTPFPEPPHHAFSSAHVIQQILPDGLEWIIVMFFISCRKQSVSDTTAHSSLSEARRNEKCITTVKQTGAECTEKQSRQQGKFDRAVCLRQLGERSELTAHSS</sequence>
<dbReference type="AlphaFoldDB" id="A0AA88TJI2"/>
<evidence type="ECO:0000313" key="2">
    <source>
        <dbReference type="Proteomes" id="UP001187343"/>
    </source>
</evidence>